<dbReference type="EMBL" id="KK583824">
    <property type="protein sequence ID" value="KDO16994.1"/>
    <property type="molecule type" value="Genomic_DNA"/>
</dbReference>
<dbReference type="InterPro" id="IPR051831">
    <property type="entry name" value="Bromodomain_contain_prot"/>
</dbReference>
<dbReference type="AlphaFoldDB" id="A0A067BF27"/>
<evidence type="ECO:0000256" key="2">
    <source>
        <dbReference type="PROSITE-ProRule" id="PRU00035"/>
    </source>
</evidence>
<dbReference type="PROSITE" id="PS00633">
    <property type="entry name" value="BROMODOMAIN_1"/>
    <property type="match status" value="1"/>
</dbReference>
<dbReference type="KEGG" id="spar:SPRG_17563"/>
<dbReference type="InterPro" id="IPR036427">
    <property type="entry name" value="Bromodomain-like_sf"/>
</dbReference>
<dbReference type="PRINTS" id="PR00503">
    <property type="entry name" value="BROMODOMAIN"/>
</dbReference>
<dbReference type="GeneID" id="24139099"/>
<dbReference type="Proteomes" id="UP000030745">
    <property type="component" value="Unassembled WGS sequence"/>
</dbReference>
<organism evidence="5 6">
    <name type="scientific">Saprolegnia parasitica (strain CBS 223.65)</name>
    <dbReference type="NCBI Taxonomy" id="695850"/>
    <lineage>
        <taxon>Eukaryota</taxon>
        <taxon>Sar</taxon>
        <taxon>Stramenopiles</taxon>
        <taxon>Oomycota</taxon>
        <taxon>Saprolegniomycetes</taxon>
        <taxon>Saprolegniales</taxon>
        <taxon>Saprolegniaceae</taxon>
        <taxon>Saprolegnia</taxon>
    </lineage>
</organism>
<feature type="domain" description="Bromo" evidence="4">
    <location>
        <begin position="32"/>
        <end position="109"/>
    </location>
</feature>
<dbReference type="InterPro" id="IPR001487">
    <property type="entry name" value="Bromodomain"/>
</dbReference>
<dbReference type="PANTHER" id="PTHR22881">
    <property type="entry name" value="BROMODOMAIN CONTAINING PROTEIN"/>
    <property type="match status" value="1"/>
</dbReference>
<feature type="compositionally biased region" description="Acidic residues" evidence="3">
    <location>
        <begin position="386"/>
        <end position="395"/>
    </location>
</feature>
<dbReference type="SUPFAM" id="SSF47370">
    <property type="entry name" value="Bromodomain"/>
    <property type="match status" value="2"/>
</dbReference>
<feature type="region of interest" description="Disordered" evidence="3">
    <location>
        <begin position="148"/>
        <end position="173"/>
    </location>
</feature>
<feature type="compositionally biased region" description="Low complexity" evidence="3">
    <location>
        <begin position="350"/>
        <end position="363"/>
    </location>
</feature>
<evidence type="ECO:0000313" key="5">
    <source>
        <dbReference type="EMBL" id="KDO16994.1"/>
    </source>
</evidence>
<dbReference type="RefSeq" id="XP_012212296.1">
    <property type="nucleotide sequence ID" value="XM_012356906.1"/>
</dbReference>
<accession>A0A067BF27</accession>
<dbReference type="Pfam" id="PF00439">
    <property type="entry name" value="Bromodomain"/>
    <property type="match status" value="2"/>
</dbReference>
<gene>
    <name evidence="5" type="ORF">SPRG_17563</name>
</gene>
<dbReference type="STRING" id="695850.A0A067BF27"/>
<dbReference type="OrthoDB" id="21449at2759"/>
<keyword evidence="6" id="KW-1185">Reference proteome</keyword>
<dbReference type="PANTHER" id="PTHR22881:SF27">
    <property type="entry name" value="BROMODOMAIN CONTAINING 7_9"/>
    <property type="match status" value="1"/>
</dbReference>
<feature type="region of interest" description="Disordered" evidence="3">
    <location>
        <begin position="306"/>
        <end position="395"/>
    </location>
</feature>
<proteinExistence type="predicted"/>
<keyword evidence="1 2" id="KW-0103">Bromodomain</keyword>
<dbReference type="SMART" id="SM00297">
    <property type="entry name" value="BROMO"/>
    <property type="match status" value="2"/>
</dbReference>
<sequence length="395" mass="43181">MGTCLTVLFDDDGTVRVSPWELEPASAEARLAQLALAPPYRLSVALDFVPAVPESTPDYYVTVANPMDLSLIRSRVEHGYYRQVDALLADVQLILDNCEKYNVETSPIAQNARSLVAAMVSVLQPLFPLEVAAWQAAHVAFSRAHEQAETLETKRPPKRSSSVDGASPNPKRRCTDDAVIVQKLRLSVAQRQQWLQRLAKGSLASHLSVLHRAIQAEDAANIFASPVTDDIAPGYSVIIPHPMDFGTMQAKLSLYGSFAAYYEDFMLVCANATVYNEAGSYVHSEAVRMKGALSRVIGTILKGKAKAGGAGQKKRRPRRDSFDMNEMESDEESFASSENDDDDDDDEPPSDSSSSSSQASSDEAPARRRRKPAKSVYKDRSSSGSSDDDDDDDDV</sequence>
<reference evidence="5 6" key="1">
    <citation type="journal article" date="2013" name="PLoS Genet.">
        <title>Distinctive expansion of potential virulence genes in the genome of the oomycete fish pathogen Saprolegnia parasitica.</title>
        <authorList>
            <person name="Jiang R.H."/>
            <person name="de Bruijn I."/>
            <person name="Haas B.J."/>
            <person name="Belmonte R."/>
            <person name="Lobach L."/>
            <person name="Christie J."/>
            <person name="van den Ackerveken G."/>
            <person name="Bottin A."/>
            <person name="Bulone V."/>
            <person name="Diaz-Moreno S.M."/>
            <person name="Dumas B."/>
            <person name="Fan L."/>
            <person name="Gaulin E."/>
            <person name="Govers F."/>
            <person name="Grenville-Briggs L.J."/>
            <person name="Horner N.R."/>
            <person name="Levin J.Z."/>
            <person name="Mammella M."/>
            <person name="Meijer H.J."/>
            <person name="Morris P."/>
            <person name="Nusbaum C."/>
            <person name="Oome S."/>
            <person name="Phillips A.J."/>
            <person name="van Rooyen D."/>
            <person name="Rzeszutek E."/>
            <person name="Saraiva M."/>
            <person name="Secombes C.J."/>
            <person name="Seidl M.F."/>
            <person name="Snel B."/>
            <person name="Stassen J.H."/>
            <person name="Sykes S."/>
            <person name="Tripathy S."/>
            <person name="van den Berg H."/>
            <person name="Vega-Arreguin J.C."/>
            <person name="Wawra S."/>
            <person name="Young S.K."/>
            <person name="Zeng Q."/>
            <person name="Dieguez-Uribeondo J."/>
            <person name="Russ C."/>
            <person name="Tyler B.M."/>
            <person name="van West P."/>
        </authorList>
    </citation>
    <scope>NUCLEOTIDE SEQUENCE [LARGE SCALE GENOMIC DNA]</scope>
    <source>
        <strain evidence="5 6">CBS 223.65</strain>
    </source>
</reference>
<protein>
    <recommendedName>
        <fullName evidence="4">Bromo domain-containing protein</fullName>
    </recommendedName>
</protein>
<evidence type="ECO:0000256" key="1">
    <source>
        <dbReference type="ARBA" id="ARBA00023117"/>
    </source>
</evidence>
<evidence type="ECO:0000256" key="3">
    <source>
        <dbReference type="SAM" id="MobiDB-lite"/>
    </source>
</evidence>
<feature type="compositionally biased region" description="Acidic residues" evidence="3">
    <location>
        <begin position="323"/>
        <end position="349"/>
    </location>
</feature>
<dbReference type="VEuPathDB" id="FungiDB:SPRG_17563"/>
<feature type="domain" description="Bromo" evidence="4">
    <location>
        <begin position="215"/>
        <end position="283"/>
    </location>
</feature>
<name>A0A067BF27_SAPPC</name>
<evidence type="ECO:0000259" key="4">
    <source>
        <dbReference type="PROSITE" id="PS50014"/>
    </source>
</evidence>
<dbReference type="PROSITE" id="PS50014">
    <property type="entry name" value="BROMODOMAIN_2"/>
    <property type="match status" value="2"/>
</dbReference>
<evidence type="ECO:0000313" key="6">
    <source>
        <dbReference type="Proteomes" id="UP000030745"/>
    </source>
</evidence>
<dbReference type="Gene3D" id="1.20.920.10">
    <property type="entry name" value="Bromodomain-like"/>
    <property type="match status" value="2"/>
</dbReference>
<dbReference type="InterPro" id="IPR018359">
    <property type="entry name" value="Bromodomain_CS"/>
</dbReference>